<comment type="caution">
    <text evidence="2">The sequence shown here is derived from an EMBL/GenBank/DDBJ whole genome shotgun (WGS) entry which is preliminary data.</text>
</comment>
<protein>
    <recommendedName>
        <fullName evidence="1">EF-hand domain-containing protein</fullName>
    </recommendedName>
</protein>
<keyword evidence="3" id="KW-1185">Reference proteome</keyword>
<sequence length="159" mass="18860">MKAVEERVITVKDLDNALRTMGRHCNKKQLEYMIWEVDENLDGVVDWEEFKLMYHRNITDETGLEPFELFNIVQFMTYLPSLRIDKDFKAQITEDDTMSTLFARYGHDQRYGRVHVEKIMSRLFGDKLKAQKGEGVLSLVDYLKVVGVRNYERKRSSWV</sequence>
<dbReference type="EMBL" id="JAQMWT010000566">
    <property type="protein sequence ID" value="KAJ8599398.1"/>
    <property type="molecule type" value="Genomic_DNA"/>
</dbReference>
<accession>A0AAD7XHC5</accession>
<organism evidence="2 3">
    <name type="scientific">Chrysophaeum taylorii</name>
    <dbReference type="NCBI Taxonomy" id="2483200"/>
    <lineage>
        <taxon>Eukaryota</taxon>
        <taxon>Sar</taxon>
        <taxon>Stramenopiles</taxon>
        <taxon>Ochrophyta</taxon>
        <taxon>Pelagophyceae</taxon>
        <taxon>Pelagomonadales</taxon>
        <taxon>Pelagomonadaceae</taxon>
        <taxon>Chrysophaeum</taxon>
    </lineage>
</organism>
<dbReference type="Proteomes" id="UP001230188">
    <property type="component" value="Unassembled WGS sequence"/>
</dbReference>
<name>A0AAD7XHC5_9STRA</name>
<dbReference type="InterPro" id="IPR002048">
    <property type="entry name" value="EF_hand_dom"/>
</dbReference>
<dbReference type="PROSITE" id="PS50222">
    <property type="entry name" value="EF_HAND_2"/>
    <property type="match status" value="1"/>
</dbReference>
<dbReference type="InterPro" id="IPR011992">
    <property type="entry name" value="EF-hand-dom_pair"/>
</dbReference>
<dbReference type="AlphaFoldDB" id="A0AAD7XHC5"/>
<proteinExistence type="predicted"/>
<dbReference type="Gene3D" id="1.10.238.10">
    <property type="entry name" value="EF-hand"/>
    <property type="match status" value="1"/>
</dbReference>
<gene>
    <name evidence="2" type="ORF">CTAYLR_009696</name>
</gene>
<dbReference type="Pfam" id="PF13833">
    <property type="entry name" value="EF-hand_8"/>
    <property type="match status" value="1"/>
</dbReference>
<evidence type="ECO:0000313" key="2">
    <source>
        <dbReference type="EMBL" id="KAJ8599398.1"/>
    </source>
</evidence>
<dbReference type="SUPFAM" id="SSF47473">
    <property type="entry name" value="EF-hand"/>
    <property type="match status" value="1"/>
</dbReference>
<dbReference type="GO" id="GO:0005509">
    <property type="term" value="F:calcium ion binding"/>
    <property type="evidence" value="ECO:0007669"/>
    <property type="project" value="InterPro"/>
</dbReference>
<evidence type="ECO:0000313" key="3">
    <source>
        <dbReference type="Proteomes" id="UP001230188"/>
    </source>
</evidence>
<feature type="domain" description="EF-hand" evidence="1">
    <location>
        <begin position="25"/>
        <end position="60"/>
    </location>
</feature>
<evidence type="ECO:0000259" key="1">
    <source>
        <dbReference type="PROSITE" id="PS50222"/>
    </source>
</evidence>
<reference evidence="2" key="1">
    <citation type="submission" date="2023-01" db="EMBL/GenBank/DDBJ databases">
        <title>Metagenome sequencing of chrysophaentin producing Chrysophaeum taylorii.</title>
        <authorList>
            <person name="Davison J."/>
            <person name="Bewley C."/>
        </authorList>
    </citation>
    <scope>NUCLEOTIDE SEQUENCE</scope>
    <source>
        <strain evidence="2">NIES-1699</strain>
    </source>
</reference>